<proteinExistence type="predicted"/>
<dbReference type="EMBL" id="UINC01129082">
    <property type="protein sequence ID" value="SVD09242.1"/>
    <property type="molecule type" value="Genomic_DNA"/>
</dbReference>
<organism evidence="1">
    <name type="scientific">marine metagenome</name>
    <dbReference type="NCBI Taxonomy" id="408172"/>
    <lineage>
        <taxon>unclassified sequences</taxon>
        <taxon>metagenomes</taxon>
        <taxon>ecological metagenomes</taxon>
    </lineage>
</organism>
<evidence type="ECO:0000313" key="1">
    <source>
        <dbReference type="EMBL" id="SVD09242.1"/>
    </source>
</evidence>
<name>A0A382SI41_9ZZZZ</name>
<reference evidence="1" key="1">
    <citation type="submission" date="2018-05" db="EMBL/GenBank/DDBJ databases">
        <authorList>
            <person name="Lanie J.A."/>
            <person name="Ng W.-L."/>
            <person name="Kazmierczak K.M."/>
            <person name="Andrzejewski T.M."/>
            <person name="Davidsen T.M."/>
            <person name="Wayne K.J."/>
            <person name="Tettelin H."/>
            <person name="Glass J.I."/>
            <person name="Rusch D."/>
            <person name="Podicherti R."/>
            <person name="Tsui H.-C.T."/>
            <person name="Winkler M.E."/>
        </authorList>
    </citation>
    <scope>NUCLEOTIDE SEQUENCE</scope>
</reference>
<sequence>GTAATAAGTSADAATAAANAIDLTGLAASLATLEAEVDAVQASLVGVSTATAVAALQAEIDAIEADVDELLETSNIYSTAISVTSASTLEAALALGNKLNILNAAATFTISAAMDQTDVQTLVNRIHTMTGNLIFNSSSTTETTFNNLTSAEDITINQKGGYQFQTLTSAAAITLNDQYEANITNVDFRALSTVTSFTTSGESDAGIQFDQATEVHLDALARYPGSQLTIITKKDAALTMGILDDKNTLDVYEATNVTLTGPEDFTSTLLEDSTMTFTNVENVTVSDNRGAITINAGVEVLSLTDVVEVTV</sequence>
<accession>A0A382SI41</accession>
<protein>
    <submittedName>
        <fullName evidence="1">Uncharacterized protein</fullName>
    </submittedName>
</protein>
<gene>
    <name evidence="1" type="ORF">METZ01_LOCUS362096</name>
</gene>
<feature type="non-terminal residue" evidence="1">
    <location>
        <position position="311"/>
    </location>
</feature>
<feature type="non-terminal residue" evidence="1">
    <location>
        <position position="1"/>
    </location>
</feature>
<dbReference type="AlphaFoldDB" id="A0A382SI41"/>